<reference evidence="4" key="1">
    <citation type="submission" date="2020-11" db="EMBL/GenBank/DDBJ databases">
        <authorList>
            <consortium name="DOE Joint Genome Institute"/>
            <person name="Ahrendt S."/>
            <person name="Riley R."/>
            <person name="Andreopoulos W."/>
            <person name="Labutti K."/>
            <person name="Pangilinan J."/>
            <person name="Ruiz-Duenas F.J."/>
            <person name="Barrasa J.M."/>
            <person name="Sanchez-Garcia M."/>
            <person name="Camarero S."/>
            <person name="Miyauchi S."/>
            <person name="Serrano A."/>
            <person name="Linde D."/>
            <person name="Babiker R."/>
            <person name="Drula E."/>
            <person name="Ayuso-Fernandez I."/>
            <person name="Pacheco R."/>
            <person name="Padilla G."/>
            <person name="Ferreira P."/>
            <person name="Barriuso J."/>
            <person name="Kellner H."/>
            <person name="Castanera R."/>
            <person name="Alfaro M."/>
            <person name="Ramirez L."/>
            <person name="Pisabarro A.G."/>
            <person name="Kuo A."/>
            <person name="Tritt A."/>
            <person name="Lipzen A."/>
            <person name="He G."/>
            <person name="Yan M."/>
            <person name="Ng V."/>
            <person name="Cullen D."/>
            <person name="Martin F."/>
            <person name="Rosso M.-N."/>
            <person name="Henrissat B."/>
            <person name="Hibbett D."/>
            <person name="Martinez A.T."/>
            <person name="Grigoriev I.V."/>
        </authorList>
    </citation>
    <scope>NUCLEOTIDE SEQUENCE</scope>
    <source>
        <strain evidence="4">MF-IS2</strain>
    </source>
</reference>
<feature type="transmembrane region" description="Helical" evidence="2">
    <location>
        <begin position="51"/>
        <end position="75"/>
    </location>
</feature>
<dbReference type="AlphaFoldDB" id="A0A9P5XG70"/>
<feature type="transmembrane region" description="Helical" evidence="2">
    <location>
        <begin position="14"/>
        <end position="39"/>
    </location>
</feature>
<feature type="region of interest" description="Disordered" evidence="1">
    <location>
        <begin position="272"/>
        <end position="299"/>
    </location>
</feature>
<dbReference type="InterPro" id="IPR045339">
    <property type="entry name" value="DUF6534"/>
</dbReference>
<feature type="transmembrane region" description="Helical" evidence="2">
    <location>
        <begin position="206"/>
        <end position="225"/>
    </location>
</feature>
<evidence type="ECO:0000256" key="2">
    <source>
        <dbReference type="SAM" id="Phobius"/>
    </source>
</evidence>
<feature type="compositionally biased region" description="Basic and acidic residues" evidence="1">
    <location>
        <begin position="279"/>
        <end position="296"/>
    </location>
</feature>
<protein>
    <recommendedName>
        <fullName evidence="3">DUF6534 domain-containing protein</fullName>
    </recommendedName>
</protein>
<evidence type="ECO:0000259" key="3">
    <source>
        <dbReference type="Pfam" id="PF20152"/>
    </source>
</evidence>
<feature type="domain" description="DUF6534" evidence="3">
    <location>
        <begin position="171"/>
        <end position="255"/>
    </location>
</feature>
<dbReference type="PANTHER" id="PTHR40465:SF1">
    <property type="entry name" value="DUF6534 DOMAIN-CONTAINING PROTEIN"/>
    <property type="match status" value="1"/>
</dbReference>
<dbReference type="Pfam" id="PF20152">
    <property type="entry name" value="DUF6534"/>
    <property type="match status" value="1"/>
</dbReference>
<proteinExistence type="predicted"/>
<feature type="transmembrane region" description="Helical" evidence="2">
    <location>
        <begin position="87"/>
        <end position="110"/>
    </location>
</feature>
<keyword evidence="5" id="KW-1185">Reference proteome</keyword>
<feature type="transmembrane region" description="Helical" evidence="2">
    <location>
        <begin position="231"/>
        <end position="251"/>
    </location>
</feature>
<dbReference type="EMBL" id="MU151106">
    <property type="protein sequence ID" value="KAF9450379.1"/>
    <property type="molecule type" value="Genomic_DNA"/>
</dbReference>
<name>A0A9P5XG70_9AGAR</name>
<evidence type="ECO:0000313" key="5">
    <source>
        <dbReference type="Proteomes" id="UP000807342"/>
    </source>
</evidence>
<evidence type="ECO:0000313" key="4">
    <source>
        <dbReference type="EMBL" id="KAF9450379.1"/>
    </source>
</evidence>
<organism evidence="4 5">
    <name type="scientific">Macrolepiota fuliginosa MF-IS2</name>
    <dbReference type="NCBI Taxonomy" id="1400762"/>
    <lineage>
        <taxon>Eukaryota</taxon>
        <taxon>Fungi</taxon>
        <taxon>Dikarya</taxon>
        <taxon>Basidiomycota</taxon>
        <taxon>Agaricomycotina</taxon>
        <taxon>Agaricomycetes</taxon>
        <taxon>Agaricomycetidae</taxon>
        <taxon>Agaricales</taxon>
        <taxon>Agaricineae</taxon>
        <taxon>Agaricaceae</taxon>
        <taxon>Macrolepiota</taxon>
    </lineage>
</organism>
<keyword evidence="2" id="KW-1133">Transmembrane helix</keyword>
<evidence type="ECO:0000256" key="1">
    <source>
        <dbReference type="SAM" id="MobiDB-lite"/>
    </source>
</evidence>
<keyword evidence="2" id="KW-0812">Transmembrane</keyword>
<accession>A0A9P5XG70</accession>
<dbReference type="PANTHER" id="PTHR40465">
    <property type="entry name" value="CHROMOSOME 1, WHOLE GENOME SHOTGUN SEQUENCE"/>
    <property type="match status" value="1"/>
</dbReference>
<gene>
    <name evidence="4" type="ORF">P691DRAFT_773951</name>
</gene>
<feature type="transmembrane region" description="Helical" evidence="2">
    <location>
        <begin position="122"/>
        <end position="148"/>
    </location>
</feature>
<feature type="transmembrane region" description="Helical" evidence="2">
    <location>
        <begin position="160"/>
        <end position="185"/>
    </location>
</feature>
<keyword evidence="2" id="KW-0472">Membrane</keyword>
<comment type="caution">
    <text evidence="4">The sequence shown here is derived from an EMBL/GenBank/DDBJ whole genome shotgun (WGS) entry which is preliminary data.</text>
</comment>
<sequence>MSLNLADFKFDNTLGALLVGGLVASSLYGVTCVQMYNYFNKGARDTIWFKWMIAFLWVLDTFDAALNGHFLYFYMVTNYLKPTALLTVVWSVIAHVAATSISNFIIRTMFAHRVWMLSEENIWLTGLIMGVSTTDLVVGLIITVKAILNTSFTDLQALSSLFYVSFAAGTGADLLVALSLSFYLWRSRTGFQRTDSLIQSLMTYTINTGLLVAIDAAAGMIAYAVMPHNFIFLAFYLLLSKLYLNSYLATLNAREGLRKNMDEPVSIHLSHISGNSSGRYHDPEFARPSHSGHTEKSQPSAIGISVSTLVDRKIDDDLRGGVGAAL</sequence>
<dbReference type="OrthoDB" id="3214861at2759"/>
<dbReference type="Proteomes" id="UP000807342">
    <property type="component" value="Unassembled WGS sequence"/>
</dbReference>